<evidence type="ECO:0000256" key="11">
    <source>
        <dbReference type="ARBA" id="ARBA00023136"/>
    </source>
</evidence>
<dbReference type="Pfam" id="PF00672">
    <property type="entry name" value="HAMP"/>
    <property type="match status" value="1"/>
</dbReference>
<keyword evidence="7" id="KW-0418">Kinase</keyword>
<sequence length="602" mass="68151">MIKKLTSGYYSKMMLISISTVCAITALLFILSSSMIRNQEKSEYLKNYDIAVSNLSSILTTKQNSLANTLAPVFSSPSRYQALCSLYKKHPTIAYSTNRAIIQMLKEICRYDQYCRGVLLATNEGELFQYNTSSDTLIPLTLNKVNFDFTPYQLQILSDSQLEALCGGYEKPADHVYGLSGTIFDYTGDNLATLGQIIILYSTAEFTNSLSTSHLDPSATFTLTDTDRNILFSSDGNYEYTKGILTAEQIPSGSSTIQMPVVSRMLNGKSYYFTSVYNGHYEFFANYQLPAGTITRSFTQVILAVLAVIICAASILLYVITLRIADKKIKTIQKGMNLVGQNNLDYRLPVPDNNDEFTQITNSFNRMCDELQHNIEKAYLFEISQKKAELYAMQTSINPHFLYNALEQIRVQITQGKYSDASQMLLLLSKMYRNQTRRTLYVSIGEELNLCENLINLYMYRYGNFDYEFFIGNALKIYGIPKNTLQPLIENYFVHGMVLDRDDNMLTISIQSVHKDDKDWLEFSIEDNGASITPDELKSLEEKLSQPVLSRDEDNGFALSNVNSRLKLVFGEESRLHPQVGSQGKGFRIVFAIPPVLPEDLQ</sequence>
<evidence type="ECO:0000259" key="13">
    <source>
        <dbReference type="PROSITE" id="PS50885"/>
    </source>
</evidence>
<evidence type="ECO:0000256" key="1">
    <source>
        <dbReference type="ARBA" id="ARBA00004651"/>
    </source>
</evidence>
<name>A0AB73SXX4_9FIRM</name>
<feature type="domain" description="HAMP" evidence="13">
    <location>
        <begin position="323"/>
        <end position="376"/>
    </location>
</feature>
<dbReference type="InterPro" id="IPR010559">
    <property type="entry name" value="Sig_transdc_His_kin_internal"/>
</dbReference>
<gene>
    <name evidence="14" type="ORF">C7383_12132</name>
</gene>
<dbReference type="PANTHER" id="PTHR34220">
    <property type="entry name" value="SENSOR HISTIDINE KINASE YPDA"/>
    <property type="match status" value="1"/>
</dbReference>
<accession>A0AB73SXX4</accession>
<dbReference type="Gene3D" id="6.10.340.10">
    <property type="match status" value="1"/>
</dbReference>
<evidence type="ECO:0000256" key="5">
    <source>
        <dbReference type="ARBA" id="ARBA00022692"/>
    </source>
</evidence>
<dbReference type="SUPFAM" id="SSF55874">
    <property type="entry name" value="ATPase domain of HSP90 chaperone/DNA topoisomerase II/histidine kinase"/>
    <property type="match status" value="1"/>
</dbReference>
<evidence type="ECO:0000313" key="15">
    <source>
        <dbReference type="Proteomes" id="UP000245412"/>
    </source>
</evidence>
<organism evidence="14 15">
    <name type="scientific">Murimonas intestini</name>
    <dbReference type="NCBI Taxonomy" id="1337051"/>
    <lineage>
        <taxon>Bacteria</taxon>
        <taxon>Bacillati</taxon>
        <taxon>Bacillota</taxon>
        <taxon>Clostridia</taxon>
        <taxon>Lachnospirales</taxon>
        <taxon>Lachnospiraceae</taxon>
        <taxon>Murimonas</taxon>
    </lineage>
</organism>
<dbReference type="InterPro" id="IPR003594">
    <property type="entry name" value="HATPase_dom"/>
</dbReference>
<keyword evidence="10" id="KW-0902">Two-component regulatory system</keyword>
<keyword evidence="11 12" id="KW-0472">Membrane</keyword>
<evidence type="ECO:0000256" key="2">
    <source>
        <dbReference type="ARBA" id="ARBA00022475"/>
    </source>
</evidence>
<dbReference type="PANTHER" id="PTHR34220:SF11">
    <property type="entry name" value="SENSOR PROTEIN KINASE HPTS"/>
    <property type="match status" value="1"/>
</dbReference>
<dbReference type="RefSeq" id="WP_109748696.1">
    <property type="nucleotide sequence ID" value="NZ_JANKBI010000025.1"/>
</dbReference>
<keyword evidence="15" id="KW-1185">Reference proteome</keyword>
<dbReference type="GO" id="GO:0005524">
    <property type="term" value="F:ATP binding"/>
    <property type="evidence" value="ECO:0007669"/>
    <property type="project" value="UniProtKB-KW"/>
</dbReference>
<feature type="transmembrane region" description="Helical" evidence="12">
    <location>
        <begin position="298"/>
        <end position="320"/>
    </location>
</feature>
<evidence type="ECO:0000256" key="8">
    <source>
        <dbReference type="ARBA" id="ARBA00022840"/>
    </source>
</evidence>
<dbReference type="EMBL" id="QGGY01000021">
    <property type="protein sequence ID" value="PWJ72166.1"/>
    <property type="molecule type" value="Genomic_DNA"/>
</dbReference>
<dbReference type="GO" id="GO:0000155">
    <property type="term" value="F:phosphorelay sensor kinase activity"/>
    <property type="evidence" value="ECO:0007669"/>
    <property type="project" value="InterPro"/>
</dbReference>
<reference evidence="14 15" key="1">
    <citation type="submission" date="2018-05" db="EMBL/GenBank/DDBJ databases">
        <authorList>
            <person name="Goeker M."/>
            <person name="Huntemann M."/>
            <person name="Clum A."/>
            <person name="Pillay M."/>
            <person name="Palaniappan K."/>
            <person name="Varghese N."/>
            <person name="Mikhailova N."/>
            <person name="Stamatis D."/>
            <person name="Reddy T."/>
            <person name="Daum C."/>
            <person name="Shapiro N."/>
            <person name="Ivanova N."/>
            <person name="Kyrpides N."/>
            <person name="Woyke T."/>
        </authorList>
    </citation>
    <scope>NUCLEOTIDE SEQUENCE [LARGE SCALE GENOMIC DNA]</scope>
    <source>
        <strain evidence="14 15">DSM 26524</strain>
    </source>
</reference>
<dbReference type="SMART" id="SM00304">
    <property type="entry name" value="HAMP"/>
    <property type="match status" value="1"/>
</dbReference>
<evidence type="ECO:0000256" key="9">
    <source>
        <dbReference type="ARBA" id="ARBA00022989"/>
    </source>
</evidence>
<evidence type="ECO:0000256" key="3">
    <source>
        <dbReference type="ARBA" id="ARBA00022553"/>
    </source>
</evidence>
<dbReference type="CDD" id="cd06225">
    <property type="entry name" value="HAMP"/>
    <property type="match status" value="1"/>
</dbReference>
<evidence type="ECO:0000256" key="4">
    <source>
        <dbReference type="ARBA" id="ARBA00022679"/>
    </source>
</evidence>
<dbReference type="PROSITE" id="PS50885">
    <property type="entry name" value="HAMP"/>
    <property type="match status" value="1"/>
</dbReference>
<evidence type="ECO:0000256" key="7">
    <source>
        <dbReference type="ARBA" id="ARBA00022777"/>
    </source>
</evidence>
<dbReference type="InterPro" id="IPR036890">
    <property type="entry name" value="HATPase_C_sf"/>
</dbReference>
<dbReference type="AlphaFoldDB" id="A0AB73SXX4"/>
<dbReference type="SUPFAM" id="SSF158472">
    <property type="entry name" value="HAMP domain-like"/>
    <property type="match status" value="1"/>
</dbReference>
<dbReference type="Gene3D" id="3.30.565.10">
    <property type="entry name" value="Histidine kinase-like ATPase, C-terminal domain"/>
    <property type="match status" value="1"/>
</dbReference>
<keyword evidence="4" id="KW-0808">Transferase</keyword>
<comment type="subcellular location">
    <subcellularLocation>
        <location evidence="1">Cell membrane</location>
        <topology evidence="1">Multi-pass membrane protein</topology>
    </subcellularLocation>
</comment>
<keyword evidence="9 12" id="KW-1133">Transmembrane helix</keyword>
<keyword evidence="2" id="KW-1003">Cell membrane</keyword>
<keyword evidence="3" id="KW-0597">Phosphoprotein</keyword>
<evidence type="ECO:0000313" key="14">
    <source>
        <dbReference type="EMBL" id="PWJ72166.1"/>
    </source>
</evidence>
<evidence type="ECO:0000256" key="6">
    <source>
        <dbReference type="ARBA" id="ARBA00022741"/>
    </source>
</evidence>
<proteinExistence type="predicted"/>
<evidence type="ECO:0000256" key="12">
    <source>
        <dbReference type="SAM" id="Phobius"/>
    </source>
</evidence>
<dbReference type="Pfam" id="PF06580">
    <property type="entry name" value="His_kinase"/>
    <property type="match status" value="1"/>
</dbReference>
<evidence type="ECO:0000256" key="10">
    <source>
        <dbReference type="ARBA" id="ARBA00023012"/>
    </source>
</evidence>
<protein>
    <submittedName>
        <fullName evidence="14">Histidine kinase/DNA gyrase B/HSP90-like ATPase</fullName>
    </submittedName>
</protein>
<feature type="transmembrane region" description="Helical" evidence="12">
    <location>
        <begin position="12"/>
        <end position="31"/>
    </location>
</feature>
<comment type="caution">
    <text evidence="14">The sequence shown here is derived from an EMBL/GenBank/DDBJ whole genome shotgun (WGS) entry which is preliminary data.</text>
</comment>
<dbReference type="Pfam" id="PF02518">
    <property type="entry name" value="HATPase_c"/>
    <property type="match status" value="1"/>
</dbReference>
<dbReference type="InterPro" id="IPR050640">
    <property type="entry name" value="Bact_2-comp_sensor_kinase"/>
</dbReference>
<dbReference type="Proteomes" id="UP000245412">
    <property type="component" value="Unassembled WGS sequence"/>
</dbReference>
<keyword evidence="6" id="KW-0547">Nucleotide-binding</keyword>
<dbReference type="GO" id="GO:0005886">
    <property type="term" value="C:plasma membrane"/>
    <property type="evidence" value="ECO:0007669"/>
    <property type="project" value="UniProtKB-SubCell"/>
</dbReference>
<dbReference type="InterPro" id="IPR003660">
    <property type="entry name" value="HAMP_dom"/>
</dbReference>
<keyword evidence="5 12" id="KW-0812">Transmembrane</keyword>
<keyword evidence="8" id="KW-0067">ATP-binding</keyword>